<evidence type="ECO:0000313" key="1">
    <source>
        <dbReference type="EMBL" id="PWJ27991.1"/>
    </source>
</evidence>
<protein>
    <submittedName>
        <fullName evidence="1">Bacteriophage Gp15 protein</fullName>
    </submittedName>
</protein>
<reference evidence="1 2" key="1">
    <citation type="submission" date="2018-05" db="EMBL/GenBank/DDBJ databases">
        <title>The Hungate 1000. A catalogue of reference genomes from the rumen microbiome.</title>
        <authorList>
            <person name="Kelly W."/>
        </authorList>
    </citation>
    <scope>NUCLEOTIDE SEQUENCE [LARGE SCALE GENOMIC DNA]</scope>
    <source>
        <strain evidence="1 2">NLAE-zl-C242</strain>
    </source>
</reference>
<accession>A0A2Y9BGF3</accession>
<organism evidence="1 2">
    <name type="scientific">Faecalicatena orotica</name>
    <dbReference type="NCBI Taxonomy" id="1544"/>
    <lineage>
        <taxon>Bacteria</taxon>
        <taxon>Bacillati</taxon>
        <taxon>Bacillota</taxon>
        <taxon>Clostridia</taxon>
        <taxon>Lachnospirales</taxon>
        <taxon>Lachnospiraceae</taxon>
        <taxon>Faecalicatena</taxon>
    </lineage>
</organism>
<dbReference type="Proteomes" id="UP000245845">
    <property type="component" value="Unassembled WGS sequence"/>
</dbReference>
<dbReference type="EMBL" id="QGDL01000010">
    <property type="protein sequence ID" value="PWJ27991.1"/>
    <property type="molecule type" value="Genomic_DNA"/>
</dbReference>
<proteinExistence type="predicted"/>
<dbReference type="AlphaFoldDB" id="A0A2Y9BGF3"/>
<gene>
    <name evidence="1" type="ORF">A8806_110166</name>
</gene>
<dbReference type="Pfam" id="PF06854">
    <property type="entry name" value="Phage_Gp15"/>
    <property type="match status" value="1"/>
</dbReference>
<comment type="caution">
    <text evidence="1">The sequence shown here is derived from an EMBL/GenBank/DDBJ whole genome shotgun (WGS) entry which is preliminary data.</text>
</comment>
<dbReference type="OrthoDB" id="2660602at2"/>
<dbReference type="RefSeq" id="WP_109732343.1">
    <property type="nucleotide sequence ID" value="NZ_QGDL01000010.1"/>
</dbReference>
<keyword evidence="2" id="KW-1185">Reference proteome</keyword>
<name>A0A2Y9BGF3_9FIRM</name>
<evidence type="ECO:0000313" key="2">
    <source>
        <dbReference type="Proteomes" id="UP000245845"/>
    </source>
</evidence>
<dbReference type="InterPro" id="IPR009660">
    <property type="entry name" value="Phage_A500_Gp15"/>
</dbReference>
<sequence>MTHRESDDPYYDLIDDFDLIVSSFQSQYGLRLSRELQTMKWDEFRDLLVGISPDTALGRIVSIRAENDKNVLKHFSKDQHRIRNEWRHRKAKSIKPEDMEVILNGFKQAFISMAGGR</sequence>